<feature type="compositionally biased region" description="Polar residues" evidence="1">
    <location>
        <begin position="384"/>
        <end position="397"/>
    </location>
</feature>
<feature type="compositionally biased region" description="Basic and acidic residues" evidence="1">
    <location>
        <begin position="613"/>
        <end position="623"/>
    </location>
</feature>
<feature type="compositionally biased region" description="Basic and acidic residues" evidence="1">
    <location>
        <begin position="475"/>
        <end position="487"/>
    </location>
</feature>
<dbReference type="PANTHER" id="PTHR10044:SF139">
    <property type="entry name" value="DEATH-ASSOCIATED INHIBITOR OF APOPTOSIS 2"/>
    <property type="match status" value="1"/>
</dbReference>
<name>A0ABD0LU99_9CAEN</name>
<protein>
    <submittedName>
        <fullName evidence="2">Uncharacterized protein</fullName>
    </submittedName>
</protein>
<evidence type="ECO:0000313" key="3">
    <source>
        <dbReference type="Proteomes" id="UP001519460"/>
    </source>
</evidence>
<gene>
    <name evidence="2" type="ORF">BaRGS_00005599</name>
</gene>
<dbReference type="EMBL" id="JACVVK020000022">
    <property type="protein sequence ID" value="KAK7502973.1"/>
    <property type="molecule type" value="Genomic_DNA"/>
</dbReference>
<feature type="compositionally biased region" description="Basic and acidic residues" evidence="1">
    <location>
        <begin position="454"/>
        <end position="465"/>
    </location>
</feature>
<dbReference type="AlphaFoldDB" id="A0ABD0LU99"/>
<dbReference type="PROSITE" id="PS50143">
    <property type="entry name" value="BIR_REPEAT_2"/>
    <property type="match status" value="1"/>
</dbReference>
<dbReference type="InterPro" id="IPR001370">
    <property type="entry name" value="BIR_rpt"/>
</dbReference>
<dbReference type="CDD" id="cd00022">
    <property type="entry name" value="BIR"/>
    <property type="match status" value="1"/>
</dbReference>
<feature type="compositionally biased region" description="Polar residues" evidence="1">
    <location>
        <begin position="676"/>
        <end position="686"/>
    </location>
</feature>
<dbReference type="SUPFAM" id="SSF57924">
    <property type="entry name" value="Inhibitor of apoptosis (IAP) repeat"/>
    <property type="match status" value="1"/>
</dbReference>
<dbReference type="InterPro" id="IPR050784">
    <property type="entry name" value="IAP"/>
</dbReference>
<dbReference type="SMART" id="SM00238">
    <property type="entry name" value="BIR"/>
    <property type="match status" value="1"/>
</dbReference>
<feature type="compositionally biased region" description="Acidic residues" evidence="1">
    <location>
        <begin position="637"/>
        <end position="655"/>
    </location>
</feature>
<keyword evidence="3" id="KW-1185">Reference proteome</keyword>
<reference evidence="2 3" key="1">
    <citation type="journal article" date="2023" name="Sci. Data">
        <title>Genome assembly of the Korean intertidal mud-creeper Batillaria attramentaria.</title>
        <authorList>
            <person name="Patra A.K."/>
            <person name="Ho P.T."/>
            <person name="Jun S."/>
            <person name="Lee S.J."/>
            <person name="Kim Y."/>
            <person name="Won Y.J."/>
        </authorList>
    </citation>
    <scope>NUCLEOTIDE SEQUENCE [LARGE SCALE GENOMIC DNA]</scope>
    <source>
        <strain evidence="2">Wonlab-2016</strain>
    </source>
</reference>
<feature type="compositionally biased region" description="Basic and acidic residues" evidence="1">
    <location>
        <begin position="580"/>
        <end position="594"/>
    </location>
</feature>
<feature type="compositionally biased region" description="Low complexity" evidence="1">
    <location>
        <begin position="398"/>
        <end position="410"/>
    </location>
</feature>
<comment type="caution">
    <text evidence="2">The sequence shown here is derived from an EMBL/GenBank/DDBJ whole genome shotgun (WGS) entry which is preliminary data.</text>
</comment>
<evidence type="ECO:0000313" key="2">
    <source>
        <dbReference type="EMBL" id="KAK7502973.1"/>
    </source>
</evidence>
<sequence length="997" mass="110246">MGSRSENMDLIDNGKQKQTEEIEMKLSQFGNISGSINAEGCKPQREFTVLRVLARSVCWISFESPQNSFTAWKEVSDAESKYATVRRTLQIADDCLYTSLMYASFKIGPLMQHDSLSQVIDIAVGENKASRLLSKIMRALDEIPQQVKEDKDVLQRVVTVLLGKALKACYIYSVSQGKKKQKVNLIQQTASELGSRYAVSKSNFIPNTLSHGDVKTGGKQTKQILVGTYSQSIQGNDSHDDDKHSFIIVDELDVLDRDKKSRDSEKATRTDSDRFGEHDSDEQTISPRIQGYGFDKKEREQSKKSFDIDKEALRSRERKDELESGLKLTVKPLDSRGLQLHLDIEDISNADNDTGRPNRDAPTRADLGGKRTSGGNLNHPYRNALSTMPQHSTQSKQPLPGLADGLTGDADGIRPFGTQRHAGNVQTSYHEDQQDLNTDQTEQKLPEDNLDDAAEQKLSEEHSNENAEQGPAEEIPDKNTEPERSEPEENSEEYSKPEQSVEAVSMAAKNADGGPETPRQASFHSSAESVLLSGTTDQPRENKNITPEAPSLCDICDKVTKSVPGGHAEKSVESMASPGEEGKTCDADADEKVSRLSGVPPRDDQTSGSTGHELNHLPAKEGDSVLEASNLIAQPETESEPSEEIDFAMSEDDLSADAVDKDTVDQASVEAEQTEDSSQPSPSPHTLSDFEGESSPPTTFRFSQPVQVSSPPDSENFTFLYSEPTPVQVDSDSSEIVYMSQFETVESELNVDHPEDQLHHAISGETACCQHEATGSAHGACWSELPQTADRTESYQSRMGGEEHPRKYHPGTVVCTESLHSRMGGDDNTLRMISIDQEQAHRTPDNLQPHGPHHVEDSPQILFSTARESSPSDAENLPNRIHLPPIIVHAAGALPPWATKKPRLDLRQAASYDNANLLVRRATFHHGWPEESRQDLANTALAGFYYTGRNRQVRCWWCGVIIDCLNSGQDPWEEHTRLSPSCRYLVEMKGEPFTQSK</sequence>
<feature type="compositionally biased region" description="Basic and acidic residues" evidence="1">
    <location>
        <begin position="294"/>
        <end position="323"/>
    </location>
</feature>
<feature type="compositionally biased region" description="Basic and acidic residues" evidence="1">
    <location>
        <begin position="258"/>
        <end position="278"/>
    </location>
</feature>
<dbReference type="Pfam" id="PF00653">
    <property type="entry name" value="BIR"/>
    <property type="match status" value="1"/>
</dbReference>
<organism evidence="2 3">
    <name type="scientific">Batillaria attramentaria</name>
    <dbReference type="NCBI Taxonomy" id="370345"/>
    <lineage>
        <taxon>Eukaryota</taxon>
        <taxon>Metazoa</taxon>
        <taxon>Spiralia</taxon>
        <taxon>Lophotrochozoa</taxon>
        <taxon>Mollusca</taxon>
        <taxon>Gastropoda</taxon>
        <taxon>Caenogastropoda</taxon>
        <taxon>Sorbeoconcha</taxon>
        <taxon>Cerithioidea</taxon>
        <taxon>Batillariidae</taxon>
        <taxon>Batillaria</taxon>
    </lineage>
</organism>
<dbReference type="PANTHER" id="PTHR10044">
    <property type="entry name" value="INHIBITOR OF APOPTOSIS"/>
    <property type="match status" value="1"/>
</dbReference>
<proteinExistence type="predicted"/>
<feature type="region of interest" description="Disordered" evidence="1">
    <location>
        <begin position="348"/>
        <end position="717"/>
    </location>
</feature>
<feature type="region of interest" description="Disordered" evidence="1">
    <location>
        <begin position="258"/>
        <end position="323"/>
    </location>
</feature>
<feature type="non-terminal residue" evidence="2">
    <location>
        <position position="997"/>
    </location>
</feature>
<accession>A0ABD0LU99</accession>
<dbReference type="Gene3D" id="1.10.1170.10">
    <property type="entry name" value="Inhibitor Of Apoptosis Protein (2mihbC-IAP-1), Chain A"/>
    <property type="match status" value="1"/>
</dbReference>
<evidence type="ECO:0000256" key="1">
    <source>
        <dbReference type="SAM" id="MobiDB-lite"/>
    </source>
</evidence>
<feature type="compositionally biased region" description="Low complexity" evidence="1">
    <location>
        <begin position="703"/>
        <end position="712"/>
    </location>
</feature>
<feature type="compositionally biased region" description="Basic and acidic residues" evidence="1">
    <location>
        <begin position="353"/>
        <end position="369"/>
    </location>
</feature>
<feature type="compositionally biased region" description="Polar residues" evidence="1">
    <location>
        <begin position="519"/>
        <end position="537"/>
    </location>
</feature>
<dbReference type="Proteomes" id="UP001519460">
    <property type="component" value="Unassembled WGS sequence"/>
</dbReference>